<keyword evidence="4" id="KW-0862">Zinc</keyword>
<keyword evidence="7" id="KW-0808">Transferase</keyword>
<proteinExistence type="predicted"/>
<keyword evidence="1" id="KW-0645">Protease</keyword>
<dbReference type="PANTHER" id="PTHR10953:SF102">
    <property type="entry name" value="ADENYLYLTRANSFERASE AND SULFURTRANSFERASE MOCS3"/>
    <property type="match status" value="1"/>
</dbReference>
<organism evidence="7 8">
    <name type="scientific">Dysosmobacter segnis</name>
    <dbReference type="NCBI Taxonomy" id="2763042"/>
    <lineage>
        <taxon>Bacteria</taxon>
        <taxon>Bacillati</taxon>
        <taxon>Bacillota</taxon>
        <taxon>Clostridia</taxon>
        <taxon>Eubacteriales</taxon>
        <taxon>Oscillospiraceae</taxon>
        <taxon>Dysosmobacter</taxon>
    </lineage>
</organism>
<dbReference type="Gene3D" id="3.40.140.10">
    <property type="entry name" value="Cytidine Deaminase, domain 2"/>
    <property type="match status" value="1"/>
</dbReference>
<dbReference type="Pfam" id="PF14457">
    <property type="entry name" value="Prok-E2_A"/>
    <property type="match status" value="1"/>
</dbReference>
<dbReference type="GO" id="GO:0008641">
    <property type="term" value="F:ubiquitin-like modifier activating enzyme activity"/>
    <property type="evidence" value="ECO:0007669"/>
    <property type="project" value="InterPro"/>
</dbReference>
<accession>A0A923S758</accession>
<dbReference type="Gene3D" id="3.40.50.720">
    <property type="entry name" value="NAD(P)-binding Rossmann-like Domain"/>
    <property type="match status" value="1"/>
</dbReference>
<dbReference type="SUPFAM" id="SSF102712">
    <property type="entry name" value="JAB1/MPN domain"/>
    <property type="match status" value="1"/>
</dbReference>
<evidence type="ECO:0000256" key="2">
    <source>
        <dbReference type="ARBA" id="ARBA00022723"/>
    </source>
</evidence>
<dbReference type="AlphaFoldDB" id="A0A923S758"/>
<sequence>MDYTCKTAFATNILKNLSATGLGKLVSVQDIDGAEVITIDIGPMEIPQYPVYLVKTIERVNIISVDDDLPVVYCRDDFPIVPHLNVLPDGRKTLCLFDVPFNDIRYTFNASMFLRRIVYWFEQTARAQLHQADQPLEPYFPGTCDGLILSDSGYPFVRLKRIKTLNSILYKEIALENITEGRVYILLSAVIKKNYTKNIINRMPQTLGELDDAFEENILKELETRFSEIWAVKQTSLYKTIFQEKETELRNSGVLLAIRIGLSRSEGEEPERYYIKAFQVSDTFQSLYQAFGYHRSKKNKLEKVKPAEDYKNISIIPFEMFYQFNSQFATFLNEGTITEHNDNIVQIGLGALGSQIANNCIRAGYGNWTYIDPDALYPHNLARHCLNQDSIGQNKAQAMQQYANLLFDGKDNIIKAVISSDIFSKSEQEKIRASISEATLVVDCTASVAAERYLSHELAGKTRSVSFFMNPTGTALIMLLESADRSITLDVLEMQYYRLLIREKKLWHHLKSDRKVLYSSTCRGASLVYPQDNASIFSGLCSSAIKQIFSSPNATVSMWVYDDLSITRYKKIGEIFQEINCNGWKIKISSSLITQMYDQRRNKLPNETGGVLIGAYDYEHNICYIVDIIDSPSDSEEYPNAYVRGHNGLLKQIERLEEITIGNLTYIGEWHSHPTASTQPSKYDLILLKSISDYTLAQGNPGCMLIVGDSNFSVYLQSI</sequence>
<evidence type="ECO:0000313" key="7">
    <source>
        <dbReference type="EMBL" id="MBC5770315.1"/>
    </source>
</evidence>
<dbReference type="InterPro" id="IPR037518">
    <property type="entry name" value="MPN"/>
</dbReference>
<keyword evidence="8" id="KW-1185">Reference proteome</keyword>
<feature type="domain" description="MPN" evidence="6">
    <location>
        <begin position="586"/>
        <end position="719"/>
    </location>
</feature>
<dbReference type="GO" id="GO:0006508">
    <property type="term" value="P:proteolysis"/>
    <property type="evidence" value="ECO:0007669"/>
    <property type="project" value="UniProtKB-KW"/>
</dbReference>
<protein>
    <submittedName>
        <fullName evidence="7">ThiF family adenylyltransferase</fullName>
    </submittedName>
</protein>
<dbReference type="EMBL" id="JACOQI010000006">
    <property type="protein sequence ID" value="MBC5770315.1"/>
    <property type="molecule type" value="Genomic_DNA"/>
</dbReference>
<dbReference type="GO" id="GO:0005737">
    <property type="term" value="C:cytoplasm"/>
    <property type="evidence" value="ECO:0007669"/>
    <property type="project" value="TreeGrafter"/>
</dbReference>
<gene>
    <name evidence="7" type="ORF">H8Z83_08260</name>
</gene>
<dbReference type="Proteomes" id="UP000620327">
    <property type="component" value="Unassembled WGS sequence"/>
</dbReference>
<keyword evidence="7" id="KW-0548">Nucleotidyltransferase</keyword>
<dbReference type="PROSITE" id="PS50249">
    <property type="entry name" value="MPN"/>
    <property type="match status" value="1"/>
</dbReference>
<keyword evidence="5" id="KW-0482">Metalloprotease</keyword>
<dbReference type="InterPro" id="IPR045886">
    <property type="entry name" value="ThiF/MoeB/HesA"/>
</dbReference>
<dbReference type="GO" id="GO:0004792">
    <property type="term" value="F:thiosulfate-cyanide sulfurtransferase activity"/>
    <property type="evidence" value="ECO:0007669"/>
    <property type="project" value="TreeGrafter"/>
</dbReference>
<name>A0A923S758_9FIRM</name>
<dbReference type="InterPro" id="IPR035985">
    <property type="entry name" value="Ubiquitin-activating_enz"/>
</dbReference>
<evidence type="ECO:0000313" key="8">
    <source>
        <dbReference type="Proteomes" id="UP000620327"/>
    </source>
</evidence>
<evidence type="ECO:0000259" key="6">
    <source>
        <dbReference type="PROSITE" id="PS50249"/>
    </source>
</evidence>
<keyword evidence="3" id="KW-0378">Hydrolase</keyword>
<keyword evidence="2" id="KW-0479">Metal-binding</keyword>
<evidence type="ECO:0000256" key="5">
    <source>
        <dbReference type="ARBA" id="ARBA00023049"/>
    </source>
</evidence>
<evidence type="ECO:0000256" key="1">
    <source>
        <dbReference type="ARBA" id="ARBA00022670"/>
    </source>
</evidence>
<dbReference type="InterPro" id="IPR032865">
    <property type="entry name" value="Prok-E2_A"/>
</dbReference>
<comment type="caution">
    <text evidence="7">The sequence shown here is derived from an EMBL/GenBank/DDBJ whole genome shotgun (WGS) entry which is preliminary data.</text>
</comment>
<dbReference type="InterPro" id="IPR028090">
    <property type="entry name" value="JAB_dom_prok"/>
</dbReference>
<dbReference type="SUPFAM" id="SSF69572">
    <property type="entry name" value="Activating enzymes of the ubiquitin-like proteins"/>
    <property type="match status" value="1"/>
</dbReference>
<dbReference type="GO" id="GO:0008237">
    <property type="term" value="F:metallopeptidase activity"/>
    <property type="evidence" value="ECO:0007669"/>
    <property type="project" value="UniProtKB-KW"/>
</dbReference>
<dbReference type="PANTHER" id="PTHR10953">
    <property type="entry name" value="UBIQUITIN-ACTIVATING ENZYME E1"/>
    <property type="match status" value="1"/>
</dbReference>
<dbReference type="InterPro" id="IPR000594">
    <property type="entry name" value="ThiF_NAD_FAD-bd"/>
</dbReference>
<reference evidence="7" key="1">
    <citation type="submission" date="2020-08" db="EMBL/GenBank/DDBJ databases">
        <title>Genome public.</title>
        <authorList>
            <person name="Liu C."/>
            <person name="Sun Q."/>
        </authorList>
    </citation>
    <scope>NUCLEOTIDE SEQUENCE</scope>
    <source>
        <strain evidence="7">BX15</strain>
    </source>
</reference>
<dbReference type="GO" id="GO:0016779">
    <property type="term" value="F:nucleotidyltransferase activity"/>
    <property type="evidence" value="ECO:0007669"/>
    <property type="project" value="UniProtKB-KW"/>
</dbReference>
<dbReference type="Pfam" id="PF00899">
    <property type="entry name" value="ThiF"/>
    <property type="match status" value="1"/>
</dbReference>
<evidence type="ECO:0000256" key="4">
    <source>
        <dbReference type="ARBA" id="ARBA00022833"/>
    </source>
</evidence>
<dbReference type="Pfam" id="PF14464">
    <property type="entry name" value="Prok-JAB"/>
    <property type="match status" value="1"/>
</dbReference>
<evidence type="ECO:0000256" key="3">
    <source>
        <dbReference type="ARBA" id="ARBA00022801"/>
    </source>
</evidence>
<dbReference type="GO" id="GO:0046872">
    <property type="term" value="F:metal ion binding"/>
    <property type="evidence" value="ECO:0007669"/>
    <property type="project" value="UniProtKB-KW"/>
</dbReference>
<dbReference type="RefSeq" id="WP_187014605.1">
    <property type="nucleotide sequence ID" value="NZ_JACOQI010000006.1"/>
</dbReference>